<evidence type="ECO:0000313" key="4">
    <source>
        <dbReference type="Proteomes" id="UP001497480"/>
    </source>
</evidence>
<protein>
    <submittedName>
        <fullName evidence="3">Uncharacterized protein</fullName>
    </submittedName>
</protein>
<evidence type="ECO:0000256" key="1">
    <source>
        <dbReference type="SAM" id="Coils"/>
    </source>
</evidence>
<feature type="compositionally biased region" description="Polar residues" evidence="2">
    <location>
        <begin position="388"/>
        <end position="399"/>
    </location>
</feature>
<evidence type="ECO:0000313" key="3">
    <source>
        <dbReference type="EMBL" id="CAL0301166.1"/>
    </source>
</evidence>
<dbReference type="EMBL" id="CAXHTB010000002">
    <property type="protein sequence ID" value="CAL0301166.1"/>
    <property type="molecule type" value="Genomic_DNA"/>
</dbReference>
<dbReference type="PANTHER" id="PTHR31071:SF14">
    <property type="entry name" value="BZIP DOMAIN-CONTAINING PROTEIN"/>
    <property type="match status" value="1"/>
</dbReference>
<reference evidence="3 4" key="1">
    <citation type="submission" date="2024-03" db="EMBL/GenBank/DDBJ databases">
        <authorList>
            <person name="Martinez-Hernandez J."/>
        </authorList>
    </citation>
    <scope>NUCLEOTIDE SEQUENCE [LARGE SCALE GENOMIC DNA]</scope>
</reference>
<name>A0AAV1VWC0_LUPLU</name>
<accession>A0AAV1VWC0</accession>
<comment type="caution">
    <text evidence="3">The sequence shown here is derived from an EMBL/GenBank/DDBJ whole genome shotgun (WGS) entry which is preliminary data.</text>
</comment>
<evidence type="ECO:0000256" key="2">
    <source>
        <dbReference type="SAM" id="MobiDB-lite"/>
    </source>
</evidence>
<feature type="compositionally biased region" description="Polar residues" evidence="2">
    <location>
        <begin position="457"/>
        <end position="469"/>
    </location>
</feature>
<organism evidence="3 4">
    <name type="scientific">Lupinus luteus</name>
    <name type="common">European yellow lupine</name>
    <dbReference type="NCBI Taxonomy" id="3873"/>
    <lineage>
        <taxon>Eukaryota</taxon>
        <taxon>Viridiplantae</taxon>
        <taxon>Streptophyta</taxon>
        <taxon>Embryophyta</taxon>
        <taxon>Tracheophyta</taxon>
        <taxon>Spermatophyta</taxon>
        <taxon>Magnoliopsida</taxon>
        <taxon>eudicotyledons</taxon>
        <taxon>Gunneridae</taxon>
        <taxon>Pentapetalae</taxon>
        <taxon>rosids</taxon>
        <taxon>fabids</taxon>
        <taxon>Fabales</taxon>
        <taxon>Fabaceae</taxon>
        <taxon>Papilionoideae</taxon>
        <taxon>50 kb inversion clade</taxon>
        <taxon>genistoids sensu lato</taxon>
        <taxon>core genistoids</taxon>
        <taxon>Genisteae</taxon>
        <taxon>Lupinus</taxon>
    </lineage>
</organism>
<keyword evidence="1" id="KW-0175">Coiled coil</keyword>
<dbReference type="AlphaFoldDB" id="A0AAV1VWC0"/>
<feature type="region of interest" description="Disordered" evidence="2">
    <location>
        <begin position="457"/>
        <end position="516"/>
    </location>
</feature>
<feature type="region of interest" description="Disordered" evidence="2">
    <location>
        <begin position="384"/>
        <end position="420"/>
    </location>
</feature>
<feature type="coiled-coil region" evidence="1">
    <location>
        <begin position="159"/>
        <end position="208"/>
    </location>
</feature>
<proteinExistence type="predicted"/>
<dbReference type="PANTHER" id="PTHR31071">
    <property type="entry name" value="GB|AAF24581.1"/>
    <property type="match status" value="1"/>
</dbReference>
<dbReference type="InterPro" id="IPR043424">
    <property type="entry name" value="BLT-like"/>
</dbReference>
<keyword evidence="4" id="KW-1185">Reference proteome</keyword>
<sequence length="563" mass="64847">MNSSSSFRRKHRCSATVAYAAIRRMFMTRKKYNSYYSNNSVMNDEVSARKLGAGLWHLRFMEEVSGDGSCSQVANGNEDITFPHYDNFREKDNKRKGLLEKPITILRSRNGTQHELANVDVKLMFPHYHNSGEVKKTKDLLRRPITIFRSRSGLECELKSAHKSSKKKAKQLFQDLEEEKVHWKHREYKKIQAMLDNLKEKLSIETNSRERVELVNTKLVHELAEANFYAKQFMTKYEKEKNERELTEQVCNQLVMQIGEDKAKIEELLSVSLKLCEEVEEERNMMQMVNLWREERAQMKLADAKLVLEDKYNQMIQLIGYLQMFLRSRGAELSTIFELVNIQQIVELPYYFAKFEETFPISGKIGKDNVGPLSTFHNASVDEKEKNSVFNQSSPSGNYNADLERTNSSETSCDVEDQKISSSPQRRGTYLINVNQDKNILRNEAECSEKLGMKSLKTNSKCRPSSTSKLPRLCPNVGTTSSYEKTSQHRRQGKGSIEGSFSHKKLPGQGNSRDTINPHIARGMKGCIEWPRGTPKENSKVIPLEERVRSQKSQLQNILKGKV</sequence>
<gene>
    <name evidence="3" type="ORF">LLUT_LOCUS2226</name>
</gene>
<dbReference type="Proteomes" id="UP001497480">
    <property type="component" value="Unassembled WGS sequence"/>
</dbReference>